<keyword evidence="4" id="KW-0934">Plastid</keyword>
<dbReference type="GO" id="GO:0016168">
    <property type="term" value="F:chlorophyll binding"/>
    <property type="evidence" value="ECO:0007669"/>
    <property type="project" value="UniProtKB-KW"/>
</dbReference>
<evidence type="ECO:0000313" key="7">
    <source>
        <dbReference type="Proteomes" id="UP000013827"/>
    </source>
</evidence>
<keyword evidence="3" id="KW-0602">Photosynthesis</keyword>
<reference evidence="7" key="1">
    <citation type="journal article" date="2013" name="Nature">
        <title>Pan genome of the phytoplankton Emiliania underpins its global distribution.</title>
        <authorList>
            <person name="Read B.A."/>
            <person name="Kegel J."/>
            <person name="Klute M.J."/>
            <person name="Kuo A."/>
            <person name="Lefebvre S.C."/>
            <person name="Maumus F."/>
            <person name="Mayer C."/>
            <person name="Miller J."/>
            <person name="Monier A."/>
            <person name="Salamov A."/>
            <person name="Young J."/>
            <person name="Aguilar M."/>
            <person name="Claverie J.M."/>
            <person name="Frickenhaus S."/>
            <person name="Gonzalez K."/>
            <person name="Herman E.K."/>
            <person name="Lin Y.C."/>
            <person name="Napier J."/>
            <person name="Ogata H."/>
            <person name="Sarno A.F."/>
            <person name="Shmutz J."/>
            <person name="Schroeder D."/>
            <person name="de Vargas C."/>
            <person name="Verret F."/>
            <person name="von Dassow P."/>
            <person name="Valentin K."/>
            <person name="Van de Peer Y."/>
            <person name="Wheeler G."/>
            <person name="Dacks J.B."/>
            <person name="Delwiche C.F."/>
            <person name="Dyhrman S.T."/>
            <person name="Glockner G."/>
            <person name="John U."/>
            <person name="Richards T."/>
            <person name="Worden A.Z."/>
            <person name="Zhang X."/>
            <person name="Grigoriev I.V."/>
            <person name="Allen A.E."/>
            <person name="Bidle K."/>
            <person name="Borodovsky M."/>
            <person name="Bowler C."/>
            <person name="Brownlee C."/>
            <person name="Cock J.M."/>
            <person name="Elias M."/>
            <person name="Gladyshev V.N."/>
            <person name="Groth M."/>
            <person name="Guda C."/>
            <person name="Hadaegh A."/>
            <person name="Iglesias-Rodriguez M.D."/>
            <person name="Jenkins J."/>
            <person name="Jones B.M."/>
            <person name="Lawson T."/>
            <person name="Leese F."/>
            <person name="Lindquist E."/>
            <person name="Lobanov A."/>
            <person name="Lomsadze A."/>
            <person name="Malik S.B."/>
            <person name="Marsh M.E."/>
            <person name="Mackinder L."/>
            <person name="Mock T."/>
            <person name="Mueller-Roeber B."/>
            <person name="Pagarete A."/>
            <person name="Parker M."/>
            <person name="Probert I."/>
            <person name="Quesneville H."/>
            <person name="Raines C."/>
            <person name="Rensing S.A."/>
            <person name="Riano-Pachon D.M."/>
            <person name="Richier S."/>
            <person name="Rokitta S."/>
            <person name="Shiraiwa Y."/>
            <person name="Soanes D.M."/>
            <person name="van der Giezen M."/>
            <person name="Wahlund T.M."/>
            <person name="Williams B."/>
            <person name="Wilson W."/>
            <person name="Wolfe G."/>
            <person name="Wurch L.L."/>
        </authorList>
    </citation>
    <scope>NUCLEOTIDE SEQUENCE</scope>
</reference>
<evidence type="ECO:0000256" key="5">
    <source>
        <dbReference type="PIRSR" id="PIRSR601344-1"/>
    </source>
</evidence>
<dbReference type="GeneID" id="17269460"/>
<keyword evidence="2" id="KW-0150">Chloroplast</keyword>
<comment type="subcellular location">
    <subcellularLocation>
        <location evidence="1">Plastid</location>
        <location evidence="1">Chloroplast</location>
    </subcellularLocation>
</comment>
<reference evidence="6" key="2">
    <citation type="submission" date="2024-10" db="UniProtKB">
        <authorList>
            <consortium name="EnsemblProtists"/>
        </authorList>
    </citation>
    <scope>IDENTIFICATION</scope>
</reference>
<keyword evidence="7" id="KW-1185">Reference proteome</keyword>
<dbReference type="InterPro" id="IPR022796">
    <property type="entry name" value="Chloroa_b-bind"/>
</dbReference>
<evidence type="ECO:0000256" key="1">
    <source>
        <dbReference type="ARBA" id="ARBA00004229"/>
    </source>
</evidence>
<dbReference type="InterPro" id="IPR001344">
    <property type="entry name" value="Chloro_AB-bd_pln"/>
</dbReference>
<dbReference type="Pfam" id="PF00504">
    <property type="entry name" value="Chloroa_b-bind"/>
    <property type="match status" value="1"/>
</dbReference>
<dbReference type="Proteomes" id="UP000013827">
    <property type="component" value="Unassembled WGS sequence"/>
</dbReference>
<feature type="binding site" evidence="5">
    <location>
        <position position="209"/>
    </location>
    <ligand>
        <name>chlorophyll a</name>
        <dbReference type="ChEBI" id="CHEBI:58416"/>
        <label>1</label>
    </ligand>
</feature>
<evidence type="ECO:0000256" key="2">
    <source>
        <dbReference type="ARBA" id="ARBA00022528"/>
    </source>
</evidence>
<feature type="binding site" evidence="5">
    <location>
        <position position="55"/>
    </location>
    <ligand>
        <name>chlorophyll a</name>
        <dbReference type="ChEBI" id="CHEBI:58416"/>
        <label>1</label>
    </ligand>
</feature>
<feature type="binding site" evidence="5">
    <location>
        <position position="81"/>
    </location>
    <ligand>
        <name>chlorophyll a</name>
        <dbReference type="ChEBI" id="CHEBI:58416"/>
        <label>1</label>
    </ligand>
</feature>
<dbReference type="KEGG" id="ehx:EMIHUDRAFT_435472"/>
<dbReference type="GO" id="GO:0009507">
    <property type="term" value="C:chloroplast"/>
    <property type="evidence" value="ECO:0007669"/>
    <property type="project" value="UniProtKB-SubCell"/>
</dbReference>
<evidence type="ECO:0000256" key="3">
    <source>
        <dbReference type="ARBA" id="ARBA00022531"/>
    </source>
</evidence>
<keyword evidence="5" id="KW-0148">Chlorophyll</keyword>
<feature type="binding site" evidence="5">
    <location>
        <position position="84"/>
    </location>
    <ligand>
        <name>chlorophyll a</name>
        <dbReference type="ChEBI" id="CHEBI:58416"/>
        <label>1</label>
    </ligand>
</feature>
<feature type="binding site" description="axial binding residue" evidence="5">
    <location>
        <position position="61"/>
    </location>
    <ligand>
        <name>chlorophyll b</name>
        <dbReference type="ChEBI" id="CHEBI:61721"/>
        <label>1</label>
    </ligand>
    <ligandPart>
        <name>Mg</name>
        <dbReference type="ChEBI" id="CHEBI:25107"/>
    </ligandPart>
</feature>
<protein>
    <recommendedName>
        <fullName evidence="8">Light harvesting protein</fullName>
    </recommendedName>
</protein>
<dbReference type="PANTHER" id="PTHR21649">
    <property type="entry name" value="CHLOROPHYLL A/B BINDING PROTEIN"/>
    <property type="match status" value="1"/>
</dbReference>
<organism evidence="6 7">
    <name type="scientific">Emiliania huxleyi (strain CCMP1516)</name>
    <dbReference type="NCBI Taxonomy" id="280463"/>
    <lineage>
        <taxon>Eukaryota</taxon>
        <taxon>Haptista</taxon>
        <taxon>Haptophyta</taxon>
        <taxon>Prymnesiophyceae</taxon>
        <taxon>Isochrysidales</taxon>
        <taxon>Noelaerhabdaceae</taxon>
        <taxon>Emiliania</taxon>
    </lineage>
</organism>
<dbReference type="HOGENOM" id="CLU_057943_4_0_1"/>
<dbReference type="PaxDb" id="2903-EOD23915"/>
<dbReference type="SUPFAM" id="SSF103511">
    <property type="entry name" value="Chlorophyll a-b binding protein"/>
    <property type="match status" value="1"/>
</dbReference>
<sequence length="257" mass="27643">MLATASTLSLSYAAPAAPAGASLRHARPAAAPPLMETKADLEALAKDLNPAVGFWDPLALSDYSFWGTSQEATIGFLREAEIKHGRIAMAGFVGYIVHSNDIRWTFDKVAASVPTGLPAPAVWDAIPDIAKWQIILFVGVMESWRENKVVLEAEGQKHYMSGGKPGYFPSFDLLPHPVPFPLFDPFGISKRATEEKKAKGRLAEINNGRLAMIGLFGFLSEATVPGSVPFLKGVVPAYTGEVMAPFTQNIFTAPTAL</sequence>
<feature type="binding site" evidence="5">
    <location>
        <position position="204"/>
    </location>
    <ligand>
        <name>chlorophyll a</name>
        <dbReference type="ChEBI" id="CHEBI:58416"/>
        <label>1</label>
    </ligand>
</feature>
<dbReference type="GO" id="GO:0009765">
    <property type="term" value="P:photosynthesis, light harvesting"/>
    <property type="evidence" value="ECO:0007669"/>
    <property type="project" value="InterPro"/>
</dbReference>
<evidence type="ECO:0000256" key="4">
    <source>
        <dbReference type="ARBA" id="ARBA00022640"/>
    </source>
</evidence>
<feature type="binding site" evidence="5">
    <location>
        <position position="207"/>
    </location>
    <ligand>
        <name>chlorophyll a</name>
        <dbReference type="ChEBI" id="CHEBI:58416"/>
        <label>1</label>
    </ligand>
</feature>
<dbReference type="OMA" id="MESWREN"/>
<evidence type="ECO:0000313" key="6">
    <source>
        <dbReference type="EnsemblProtists" id="EOD23915"/>
    </source>
</evidence>
<name>A0A0D3JK80_EMIH1</name>
<dbReference type="RefSeq" id="XP_005776344.1">
    <property type="nucleotide sequence ID" value="XM_005776287.1"/>
</dbReference>
<dbReference type="AlphaFoldDB" id="A0A0D3JK80"/>
<evidence type="ECO:0008006" key="8">
    <source>
        <dbReference type="Google" id="ProtNLM"/>
    </source>
</evidence>
<keyword evidence="5" id="KW-0157">Chromophore</keyword>
<dbReference type="GO" id="GO:0016020">
    <property type="term" value="C:membrane"/>
    <property type="evidence" value="ECO:0007669"/>
    <property type="project" value="InterPro"/>
</dbReference>
<accession>A0A0D3JK80</accession>
<proteinExistence type="predicted"/>
<dbReference type="Gene3D" id="1.10.3460.10">
    <property type="entry name" value="Chlorophyll a/b binding protein domain"/>
    <property type="match status" value="1"/>
</dbReference>
<feature type="binding site" description="axial binding residue" evidence="5">
    <location>
        <position position="86"/>
    </location>
    <ligand>
        <name>chlorophyll b</name>
        <dbReference type="ChEBI" id="CHEBI:61721"/>
        <label>1</label>
    </ligand>
    <ligandPart>
        <name>Mg</name>
        <dbReference type="ChEBI" id="CHEBI:25107"/>
    </ligandPart>
</feature>
<dbReference type="EnsemblProtists" id="EOD23915">
    <property type="protein sequence ID" value="EOD23915"/>
    <property type="gene ID" value="EMIHUDRAFT_435472"/>
</dbReference>